<proteinExistence type="predicted"/>
<evidence type="ECO:0000313" key="1">
    <source>
        <dbReference type="EMBL" id="KAJ5438446.1"/>
    </source>
</evidence>
<dbReference type="EMBL" id="JAPVEA010000008">
    <property type="protein sequence ID" value="KAJ5438446.1"/>
    <property type="molecule type" value="Genomic_DNA"/>
</dbReference>
<comment type="caution">
    <text evidence="1">The sequence shown here is derived from an EMBL/GenBank/DDBJ whole genome shotgun (WGS) entry which is preliminary data.</text>
</comment>
<reference evidence="1" key="1">
    <citation type="submission" date="2022-12" db="EMBL/GenBank/DDBJ databases">
        <authorList>
            <person name="Petersen C."/>
        </authorList>
    </citation>
    <scope>NUCLEOTIDE SEQUENCE</scope>
    <source>
        <strain evidence="1">IBT 16125</strain>
    </source>
</reference>
<dbReference type="Proteomes" id="UP001213681">
    <property type="component" value="Unassembled WGS sequence"/>
</dbReference>
<dbReference type="AlphaFoldDB" id="A0AAD6FZ48"/>
<sequence length="169" mass="19479">MDDTLPDSQAIIAPVPTVILAVEDQYKALSVADISHFVVHLATLLMGYLRLSDSRLNSIMQFVAGVPYNFNKPWPFWFFICKPVSKVFFNDEEQLQWLNAVRVRTKEFIAFTDTQKQNAFNKDDAPIKEMKLQVVEVDFSKPQLGEDLKLFWKPAQAIIYQKVQNCECT</sequence>
<accession>A0AAD6FZ48</accession>
<keyword evidence="2" id="KW-1185">Reference proteome</keyword>
<dbReference type="GeneID" id="81603069"/>
<reference evidence="1" key="2">
    <citation type="journal article" date="2023" name="IMA Fungus">
        <title>Comparative genomic study of the Penicillium genus elucidates a diverse pangenome and 15 lateral gene transfer events.</title>
        <authorList>
            <person name="Petersen C."/>
            <person name="Sorensen T."/>
            <person name="Nielsen M.R."/>
            <person name="Sondergaard T.E."/>
            <person name="Sorensen J.L."/>
            <person name="Fitzpatrick D.A."/>
            <person name="Frisvad J.C."/>
            <person name="Nielsen K.L."/>
        </authorList>
    </citation>
    <scope>NUCLEOTIDE SEQUENCE</scope>
    <source>
        <strain evidence="1">IBT 16125</strain>
    </source>
</reference>
<name>A0AAD6FZ48_9EURO</name>
<organism evidence="1 2">
    <name type="scientific">Penicillium daleae</name>
    <dbReference type="NCBI Taxonomy" id="63821"/>
    <lineage>
        <taxon>Eukaryota</taxon>
        <taxon>Fungi</taxon>
        <taxon>Dikarya</taxon>
        <taxon>Ascomycota</taxon>
        <taxon>Pezizomycotina</taxon>
        <taxon>Eurotiomycetes</taxon>
        <taxon>Eurotiomycetidae</taxon>
        <taxon>Eurotiales</taxon>
        <taxon>Aspergillaceae</taxon>
        <taxon>Penicillium</taxon>
    </lineage>
</organism>
<gene>
    <name evidence="1" type="ORF">N7458_009444</name>
</gene>
<evidence type="ECO:0000313" key="2">
    <source>
        <dbReference type="Proteomes" id="UP001213681"/>
    </source>
</evidence>
<protein>
    <submittedName>
        <fullName evidence="1">Uncharacterized protein</fullName>
    </submittedName>
</protein>
<dbReference type="RefSeq" id="XP_056761675.1">
    <property type="nucleotide sequence ID" value="XM_056912826.1"/>
</dbReference>